<organism evidence="1 2">
    <name type="scientific">Linum trigynum</name>
    <dbReference type="NCBI Taxonomy" id="586398"/>
    <lineage>
        <taxon>Eukaryota</taxon>
        <taxon>Viridiplantae</taxon>
        <taxon>Streptophyta</taxon>
        <taxon>Embryophyta</taxon>
        <taxon>Tracheophyta</taxon>
        <taxon>Spermatophyta</taxon>
        <taxon>Magnoliopsida</taxon>
        <taxon>eudicotyledons</taxon>
        <taxon>Gunneridae</taxon>
        <taxon>Pentapetalae</taxon>
        <taxon>rosids</taxon>
        <taxon>fabids</taxon>
        <taxon>Malpighiales</taxon>
        <taxon>Linaceae</taxon>
        <taxon>Linum</taxon>
    </lineage>
</organism>
<protein>
    <submittedName>
        <fullName evidence="1">Uncharacterized protein</fullName>
    </submittedName>
</protein>
<reference evidence="1 2" key="1">
    <citation type="submission" date="2024-04" db="EMBL/GenBank/DDBJ databases">
        <authorList>
            <person name="Fracassetti M."/>
        </authorList>
    </citation>
    <scope>NUCLEOTIDE SEQUENCE [LARGE SCALE GENOMIC DNA]</scope>
</reference>
<dbReference type="Proteomes" id="UP001497516">
    <property type="component" value="Chromosome 3"/>
</dbReference>
<dbReference type="AlphaFoldDB" id="A0AAV2DW68"/>
<evidence type="ECO:0000313" key="1">
    <source>
        <dbReference type="EMBL" id="CAL1377737.1"/>
    </source>
</evidence>
<evidence type="ECO:0000313" key="2">
    <source>
        <dbReference type="Proteomes" id="UP001497516"/>
    </source>
</evidence>
<name>A0AAV2DW68_9ROSI</name>
<keyword evidence="2" id="KW-1185">Reference proteome</keyword>
<gene>
    <name evidence="1" type="ORF">LTRI10_LOCUS19366</name>
</gene>
<accession>A0AAV2DW68</accession>
<proteinExistence type="predicted"/>
<sequence length="92" mass="10156">MEVADLVGDDGEIPECGGGGRLGWRSGRWRSQRHCGGRCRGRRRGYWRKGDLGGDLGVAGFWERHIFRVAADLGAVIWVAANLGSDEFGRRL</sequence>
<dbReference type="EMBL" id="OZ034816">
    <property type="protein sequence ID" value="CAL1377737.1"/>
    <property type="molecule type" value="Genomic_DNA"/>
</dbReference>